<evidence type="ECO:0000313" key="6">
    <source>
        <dbReference type="Proteomes" id="UP000708208"/>
    </source>
</evidence>
<dbReference type="AlphaFoldDB" id="A0A8J2KYU1"/>
<dbReference type="InterPro" id="IPR005018">
    <property type="entry name" value="DOMON_domain"/>
</dbReference>
<dbReference type="Proteomes" id="UP000708208">
    <property type="component" value="Unassembled WGS sequence"/>
</dbReference>
<protein>
    <recommendedName>
        <fullName evidence="7">EGF-like domain-containing protein</fullName>
    </recommendedName>
</protein>
<evidence type="ECO:0000256" key="2">
    <source>
        <dbReference type="SAM" id="MobiDB-lite"/>
    </source>
</evidence>
<dbReference type="InterPro" id="IPR045266">
    <property type="entry name" value="DOH_DOMON"/>
</dbReference>
<evidence type="ECO:0000259" key="4">
    <source>
        <dbReference type="PROSITE" id="PS50836"/>
    </source>
</evidence>
<feature type="disulfide bond" evidence="1">
    <location>
        <begin position="135"/>
        <end position="144"/>
    </location>
</feature>
<comment type="caution">
    <text evidence="1">Lacks conserved residue(s) required for the propagation of feature annotation.</text>
</comment>
<dbReference type="PANTHER" id="PTHR46901">
    <property type="entry name" value="GH04942P"/>
    <property type="match status" value="1"/>
</dbReference>
<dbReference type="Pfam" id="PF03351">
    <property type="entry name" value="DOMON"/>
    <property type="match status" value="1"/>
</dbReference>
<proteinExistence type="predicted"/>
<keyword evidence="6" id="KW-1185">Reference proteome</keyword>
<feature type="domain" description="DOMON" evidence="4">
    <location>
        <begin position="241"/>
        <end position="360"/>
    </location>
</feature>
<dbReference type="PROSITE" id="PS50836">
    <property type="entry name" value="DOMON"/>
    <property type="match status" value="1"/>
</dbReference>
<dbReference type="OrthoDB" id="188511at2759"/>
<keyword evidence="1" id="KW-1015">Disulfide bond</keyword>
<sequence length="415" mass="46839">GGYRLELLDADEQHLYDLTSDFVQSVSTAQAHEVFIPANLTCKDCTVRLLRQVPDFSPDFYFWSCADVTIVKKRNYRETCSGKGSSQNGHCNCQRDYWGNRCQYKDECEQDSDCNVGGRCIYLDGTALPTKQCFCSPKYFGEKCRFPNPSSMPKAVTEIDLSKHVTVPLSDRLTMYFKTKLGKTEDQDELEFVLIANGTSFVGLGWRPTALGPSCKNWPFDIKANEISTKVKRQAAGKPNESTSAEYGSQSQEGYPQDYQDEPYLFLNEWAAHDPFTPMDCSDIIIGTARGGLSRVRDYYARGRHTPQIDSAWGGKDDLIGATGWEVSGITTIIFRRKARTNDGPDHTIKDEMQLIWSRGQQPGEHVSNPYHQLEKGQTQTSAFYVVDELKYHGLGTQRGVLYINFTAARNEFTK</sequence>
<dbReference type="CDD" id="cd00054">
    <property type="entry name" value="EGF_CA"/>
    <property type="match status" value="1"/>
</dbReference>
<accession>A0A8J2KYU1</accession>
<dbReference type="PANTHER" id="PTHR46901:SF2">
    <property type="entry name" value="GH04942P"/>
    <property type="match status" value="1"/>
</dbReference>
<evidence type="ECO:0008006" key="7">
    <source>
        <dbReference type="Google" id="ProtNLM"/>
    </source>
</evidence>
<gene>
    <name evidence="5" type="ORF">AFUS01_LOCUS34236</name>
</gene>
<evidence type="ECO:0000256" key="1">
    <source>
        <dbReference type="PROSITE-ProRule" id="PRU00076"/>
    </source>
</evidence>
<dbReference type="EMBL" id="CAJVCH010531535">
    <property type="protein sequence ID" value="CAG7824056.1"/>
    <property type="molecule type" value="Genomic_DNA"/>
</dbReference>
<dbReference type="CDD" id="cd09631">
    <property type="entry name" value="DOMON_DOH"/>
    <property type="match status" value="1"/>
</dbReference>
<comment type="caution">
    <text evidence="5">The sequence shown here is derived from an EMBL/GenBank/DDBJ whole genome shotgun (WGS) entry which is preliminary data.</text>
</comment>
<evidence type="ECO:0000313" key="5">
    <source>
        <dbReference type="EMBL" id="CAG7824056.1"/>
    </source>
</evidence>
<dbReference type="PROSITE" id="PS00022">
    <property type="entry name" value="EGF_1"/>
    <property type="match status" value="1"/>
</dbReference>
<feature type="domain" description="EGF-like" evidence="3">
    <location>
        <begin position="104"/>
        <end position="145"/>
    </location>
</feature>
<feature type="region of interest" description="Disordered" evidence="2">
    <location>
        <begin position="232"/>
        <end position="254"/>
    </location>
</feature>
<feature type="non-terminal residue" evidence="5">
    <location>
        <position position="1"/>
    </location>
</feature>
<dbReference type="PROSITE" id="PS50026">
    <property type="entry name" value="EGF_3"/>
    <property type="match status" value="1"/>
</dbReference>
<evidence type="ECO:0000259" key="3">
    <source>
        <dbReference type="PROSITE" id="PS50026"/>
    </source>
</evidence>
<feature type="compositionally biased region" description="Polar residues" evidence="2">
    <location>
        <begin position="240"/>
        <end position="254"/>
    </location>
</feature>
<keyword evidence="1" id="KW-0245">EGF-like domain</keyword>
<dbReference type="InterPro" id="IPR000742">
    <property type="entry name" value="EGF"/>
</dbReference>
<organism evidence="5 6">
    <name type="scientific">Allacma fusca</name>
    <dbReference type="NCBI Taxonomy" id="39272"/>
    <lineage>
        <taxon>Eukaryota</taxon>
        <taxon>Metazoa</taxon>
        <taxon>Ecdysozoa</taxon>
        <taxon>Arthropoda</taxon>
        <taxon>Hexapoda</taxon>
        <taxon>Collembola</taxon>
        <taxon>Symphypleona</taxon>
        <taxon>Sminthuridae</taxon>
        <taxon>Allacma</taxon>
    </lineage>
</organism>
<reference evidence="5" key="1">
    <citation type="submission" date="2021-06" db="EMBL/GenBank/DDBJ databases">
        <authorList>
            <person name="Hodson N. C."/>
            <person name="Mongue J. A."/>
            <person name="Jaron S. K."/>
        </authorList>
    </citation>
    <scope>NUCLEOTIDE SEQUENCE</scope>
</reference>
<name>A0A8J2KYU1_9HEXA</name>